<evidence type="ECO:0000313" key="2">
    <source>
        <dbReference type="Proteomes" id="UP000001312"/>
    </source>
</evidence>
<sequence>MAIKQELRAVRKIGRMLSKSFGNGLRRIHDPTLDRPPWWRLYSAILLVRGSVPMRFVSLYQGLL</sequence>
<evidence type="ECO:0000313" key="1">
    <source>
        <dbReference type="EMBL" id="EDO04033.1"/>
    </source>
</evidence>
<dbReference type="KEGG" id="ssl:SS1G_06515"/>
<dbReference type="AlphaFoldDB" id="A7EMG7"/>
<dbReference type="Proteomes" id="UP000001312">
    <property type="component" value="Unassembled WGS sequence"/>
</dbReference>
<reference evidence="2" key="1">
    <citation type="journal article" date="2011" name="PLoS Genet.">
        <title>Genomic analysis of the necrotrophic fungal pathogens Sclerotinia sclerotiorum and Botrytis cinerea.</title>
        <authorList>
            <person name="Amselem J."/>
            <person name="Cuomo C.A."/>
            <person name="van Kan J.A."/>
            <person name="Viaud M."/>
            <person name="Benito E.P."/>
            <person name="Couloux A."/>
            <person name="Coutinho P.M."/>
            <person name="de Vries R.P."/>
            <person name="Dyer P.S."/>
            <person name="Fillinger S."/>
            <person name="Fournier E."/>
            <person name="Gout L."/>
            <person name="Hahn M."/>
            <person name="Kohn L."/>
            <person name="Lapalu N."/>
            <person name="Plummer K.M."/>
            <person name="Pradier J.M."/>
            <person name="Quevillon E."/>
            <person name="Sharon A."/>
            <person name="Simon A."/>
            <person name="ten Have A."/>
            <person name="Tudzynski B."/>
            <person name="Tudzynski P."/>
            <person name="Wincker P."/>
            <person name="Andrew M."/>
            <person name="Anthouard V."/>
            <person name="Beever R.E."/>
            <person name="Beffa R."/>
            <person name="Benoit I."/>
            <person name="Bouzid O."/>
            <person name="Brault B."/>
            <person name="Chen Z."/>
            <person name="Choquer M."/>
            <person name="Collemare J."/>
            <person name="Cotton P."/>
            <person name="Danchin E.G."/>
            <person name="Da Silva C."/>
            <person name="Gautier A."/>
            <person name="Giraud C."/>
            <person name="Giraud T."/>
            <person name="Gonzalez C."/>
            <person name="Grossetete S."/>
            <person name="Guldener U."/>
            <person name="Henrissat B."/>
            <person name="Howlett B.J."/>
            <person name="Kodira C."/>
            <person name="Kretschmer M."/>
            <person name="Lappartient A."/>
            <person name="Leroch M."/>
            <person name="Levis C."/>
            <person name="Mauceli E."/>
            <person name="Neuveglise C."/>
            <person name="Oeser B."/>
            <person name="Pearson M."/>
            <person name="Poulain J."/>
            <person name="Poussereau N."/>
            <person name="Quesneville H."/>
            <person name="Rascle C."/>
            <person name="Schumacher J."/>
            <person name="Segurens B."/>
            <person name="Sexton A."/>
            <person name="Silva E."/>
            <person name="Sirven C."/>
            <person name="Soanes D.M."/>
            <person name="Talbot N.J."/>
            <person name="Templeton M."/>
            <person name="Yandava C."/>
            <person name="Yarden O."/>
            <person name="Zeng Q."/>
            <person name="Rollins J.A."/>
            <person name="Lebrun M.H."/>
            <person name="Dickman M."/>
        </authorList>
    </citation>
    <scope>NUCLEOTIDE SEQUENCE [LARGE SCALE GENOMIC DNA]</scope>
    <source>
        <strain evidence="2">ATCC 18683 / 1980 / Ss-1</strain>
    </source>
</reference>
<dbReference type="GeneID" id="5488755"/>
<keyword evidence="2" id="KW-1185">Reference proteome</keyword>
<protein>
    <submittedName>
        <fullName evidence="1">Uncharacterized protein</fullName>
    </submittedName>
</protein>
<dbReference type="RefSeq" id="XP_001592275.1">
    <property type="nucleotide sequence ID" value="XM_001592225.1"/>
</dbReference>
<dbReference type="EMBL" id="CH476628">
    <property type="protein sequence ID" value="EDO04033.1"/>
    <property type="molecule type" value="Genomic_DNA"/>
</dbReference>
<gene>
    <name evidence="1" type="ORF">SS1G_06515</name>
</gene>
<name>A7EMG7_SCLS1</name>
<organism evidence="1 2">
    <name type="scientific">Sclerotinia sclerotiorum (strain ATCC 18683 / 1980 / Ss-1)</name>
    <name type="common">White mold</name>
    <name type="synonym">Whetzelinia sclerotiorum</name>
    <dbReference type="NCBI Taxonomy" id="665079"/>
    <lineage>
        <taxon>Eukaryota</taxon>
        <taxon>Fungi</taxon>
        <taxon>Dikarya</taxon>
        <taxon>Ascomycota</taxon>
        <taxon>Pezizomycotina</taxon>
        <taxon>Leotiomycetes</taxon>
        <taxon>Helotiales</taxon>
        <taxon>Sclerotiniaceae</taxon>
        <taxon>Sclerotinia</taxon>
    </lineage>
</organism>
<accession>A7EMG7</accession>
<proteinExistence type="predicted"/>
<dbReference type="InParanoid" id="A7EMG7"/>